<dbReference type="EMBL" id="JAUSUG010000002">
    <property type="protein sequence ID" value="MDQ0253353.1"/>
    <property type="molecule type" value="Genomic_DNA"/>
</dbReference>
<dbReference type="Pfam" id="PF13588">
    <property type="entry name" value="HSDR_N_2"/>
    <property type="match status" value="1"/>
</dbReference>
<evidence type="ECO:0000313" key="3">
    <source>
        <dbReference type="Proteomes" id="UP001230005"/>
    </source>
</evidence>
<protein>
    <recommendedName>
        <fullName evidence="1">Type I restriction enzyme R protein N-terminal domain-containing protein</fullName>
    </recommendedName>
</protein>
<dbReference type="RefSeq" id="WP_307321876.1">
    <property type="nucleotide sequence ID" value="NZ_JAUSUG010000002.1"/>
</dbReference>
<evidence type="ECO:0000313" key="2">
    <source>
        <dbReference type="EMBL" id="MDQ0253353.1"/>
    </source>
</evidence>
<gene>
    <name evidence="2" type="ORF">J2S74_000725</name>
</gene>
<comment type="caution">
    <text evidence="2">The sequence shown here is derived from an EMBL/GenBank/DDBJ whole genome shotgun (WGS) entry which is preliminary data.</text>
</comment>
<proteinExistence type="predicted"/>
<dbReference type="InterPro" id="IPR029464">
    <property type="entry name" value="HSDR_N"/>
</dbReference>
<feature type="domain" description="Type I restriction enzyme R protein N-terminal" evidence="1">
    <location>
        <begin position="15"/>
        <end position="57"/>
    </location>
</feature>
<name>A0ABT9ZQ36_9BACI</name>
<evidence type="ECO:0000259" key="1">
    <source>
        <dbReference type="Pfam" id="PF13588"/>
    </source>
</evidence>
<sequence length="63" mass="7596">MVFKLTKQVIDISSKEEVIRQWLLKELMNTYGYPLELIQLEFPVQQFSKRRYEGIAVSIYVER</sequence>
<reference evidence="2 3" key="1">
    <citation type="submission" date="2023-07" db="EMBL/GenBank/DDBJ databases">
        <title>Genomic Encyclopedia of Type Strains, Phase IV (KMG-IV): sequencing the most valuable type-strain genomes for metagenomic binning, comparative biology and taxonomic classification.</title>
        <authorList>
            <person name="Goeker M."/>
        </authorList>
    </citation>
    <scope>NUCLEOTIDE SEQUENCE [LARGE SCALE GENOMIC DNA]</scope>
    <source>
        <strain evidence="2 3">DSM 9768</strain>
    </source>
</reference>
<keyword evidence="3" id="KW-1185">Reference proteome</keyword>
<organism evidence="2 3">
    <name type="scientific">Evansella vedderi</name>
    <dbReference type="NCBI Taxonomy" id="38282"/>
    <lineage>
        <taxon>Bacteria</taxon>
        <taxon>Bacillati</taxon>
        <taxon>Bacillota</taxon>
        <taxon>Bacilli</taxon>
        <taxon>Bacillales</taxon>
        <taxon>Bacillaceae</taxon>
        <taxon>Evansella</taxon>
    </lineage>
</organism>
<dbReference type="Proteomes" id="UP001230005">
    <property type="component" value="Unassembled WGS sequence"/>
</dbReference>
<accession>A0ABT9ZQ36</accession>